<comment type="similarity">
    <text evidence="1">Belongs to the methyltransferase superfamily. LaeA methyltransferase family.</text>
</comment>
<organism evidence="3 4">
    <name type="scientific">Podospora aff. communis PSN243</name>
    <dbReference type="NCBI Taxonomy" id="3040156"/>
    <lineage>
        <taxon>Eukaryota</taxon>
        <taxon>Fungi</taxon>
        <taxon>Dikarya</taxon>
        <taxon>Ascomycota</taxon>
        <taxon>Pezizomycotina</taxon>
        <taxon>Sordariomycetes</taxon>
        <taxon>Sordariomycetidae</taxon>
        <taxon>Sordariales</taxon>
        <taxon>Podosporaceae</taxon>
        <taxon>Podospora</taxon>
    </lineage>
</organism>
<feature type="compositionally biased region" description="Polar residues" evidence="2">
    <location>
        <begin position="45"/>
        <end position="55"/>
    </location>
</feature>
<evidence type="ECO:0000313" key="3">
    <source>
        <dbReference type="EMBL" id="KAK4448444.1"/>
    </source>
</evidence>
<dbReference type="EMBL" id="MU865943">
    <property type="protein sequence ID" value="KAK4448444.1"/>
    <property type="molecule type" value="Genomic_DNA"/>
</dbReference>
<dbReference type="GO" id="GO:0032259">
    <property type="term" value="P:methylation"/>
    <property type="evidence" value="ECO:0007669"/>
    <property type="project" value="UniProtKB-KW"/>
</dbReference>
<dbReference type="InterPro" id="IPR029063">
    <property type="entry name" value="SAM-dependent_MTases_sf"/>
</dbReference>
<dbReference type="SUPFAM" id="SSF53335">
    <property type="entry name" value="S-adenosyl-L-methionine-dependent methyltransferases"/>
    <property type="match status" value="1"/>
</dbReference>
<reference evidence="3" key="2">
    <citation type="submission" date="2023-05" db="EMBL/GenBank/DDBJ databases">
        <authorList>
            <consortium name="Lawrence Berkeley National Laboratory"/>
            <person name="Steindorff A."/>
            <person name="Hensen N."/>
            <person name="Bonometti L."/>
            <person name="Westerberg I."/>
            <person name="Brannstrom I.O."/>
            <person name="Guillou S."/>
            <person name="Cros-Aarteil S."/>
            <person name="Calhoun S."/>
            <person name="Haridas S."/>
            <person name="Kuo A."/>
            <person name="Mondo S."/>
            <person name="Pangilinan J."/>
            <person name="Riley R."/>
            <person name="Labutti K."/>
            <person name="Andreopoulos B."/>
            <person name="Lipzen A."/>
            <person name="Chen C."/>
            <person name="Yanf M."/>
            <person name="Daum C."/>
            <person name="Ng V."/>
            <person name="Clum A."/>
            <person name="Ohm R."/>
            <person name="Martin F."/>
            <person name="Silar P."/>
            <person name="Natvig D."/>
            <person name="Lalanne C."/>
            <person name="Gautier V."/>
            <person name="Ament-Velasquez S.L."/>
            <person name="Kruys A."/>
            <person name="Hutchinson M.I."/>
            <person name="Powell A.J."/>
            <person name="Barry K."/>
            <person name="Miller A.N."/>
            <person name="Grigoriev I.V."/>
            <person name="Debuchy R."/>
            <person name="Gladieux P."/>
            <person name="Thoren M.H."/>
            <person name="Johannesson H."/>
        </authorList>
    </citation>
    <scope>NUCLEOTIDE SEQUENCE</scope>
    <source>
        <strain evidence="3">PSN243</strain>
    </source>
</reference>
<comment type="caution">
    <text evidence="3">The sequence shown here is derived from an EMBL/GenBank/DDBJ whole genome shotgun (WGS) entry which is preliminary data.</text>
</comment>
<proteinExistence type="inferred from homology"/>
<dbReference type="GO" id="GO:0008168">
    <property type="term" value="F:methyltransferase activity"/>
    <property type="evidence" value="ECO:0007669"/>
    <property type="project" value="UniProtKB-KW"/>
</dbReference>
<dbReference type="Gene3D" id="3.40.50.150">
    <property type="entry name" value="Vaccinia Virus protein VP39"/>
    <property type="match status" value="1"/>
</dbReference>
<dbReference type="PANTHER" id="PTHR43591:SF106">
    <property type="entry name" value="S-ADENOSYL-L-METHIONINE-DEPENDENT METHYLTRANSFERASE"/>
    <property type="match status" value="1"/>
</dbReference>
<keyword evidence="3" id="KW-0489">Methyltransferase</keyword>
<feature type="region of interest" description="Disordered" evidence="2">
    <location>
        <begin position="1"/>
        <end position="73"/>
    </location>
</feature>
<reference evidence="3" key="1">
    <citation type="journal article" date="2023" name="Mol. Phylogenet. Evol.">
        <title>Genome-scale phylogeny and comparative genomics of the fungal order Sordariales.</title>
        <authorList>
            <person name="Hensen N."/>
            <person name="Bonometti L."/>
            <person name="Westerberg I."/>
            <person name="Brannstrom I.O."/>
            <person name="Guillou S."/>
            <person name="Cros-Aarteil S."/>
            <person name="Calhoun S."/>
            <person name="Haridas S."/>
            <person name="Kuo A."/>
            <person name="Mondo S."/>
            <person name="Pangilinan J."/>
            <person name="Riley R."/>
            <person name="LaButti K."/>
            <person name="Andreopoulos B."/>
            <person name="Lipzen A."/>
            <person name="Chen C."/>
            <person name="Yan M."/>
            <person name="Daum C."/>
            <person name="Ng V."/>
            <person name="Clum A."/>
            <person name="Steindorff A."/>
            <person name="Ohm R.A."/>
            <person name="Martin F."/>
            <person name="Silar P."/>
            <person name="Natvig D.O."/>
            <person name="Lalanne C."/>
            <person name="Gautier V."/>
            <person name="Ament-Velasquez S.L."/>
            <person name="Kruys A."/>
            <person name="Hutchinson M.I."/>
            <person name="Powell A.J."/>
            <person name="Barry K."/>
            <person name="Miller A.N."/>
            <person name="Grigoriev I.V."/>
            <person name="Debuchy R."/>
            <person name="Gladieux P."/>
            <person name="Hiltunen Thoren M."/>
            <person name="Johannesson H."/>
        </authorList>
    </citation>
    <scope>NUCLEOTIDE SEQUENCE</scope>
    <source>
        <strain evidence="3">PSN243</strain>
    </source>
</reference>
<protein>
    <submittedName>
        <fullName evidence="3">S-adenosyl-L-methionine-dependent methyltransferase</fullName>
    </submittedName>
</protein>
<evidence type="ECO:0000313" key="4">
    <source>
        <dbReference type="Proteomes" id="UP001321760"/>
    </source>
</evidence>
<sequence length="360" mass="39840">MEPGSTTQRRPKSTKNTCPASPSPSAPSSRLPKNARRPDAKMEGTPSNTDDSSLTDLGGIGETPNTSLRPIPSIDQENFCEGRQYHHYRPGRYLLPNDQVEQDREEVKHFMLLELTDGAHFLAPINPAKVLDLGTGTGTWAVEVADRFPAAAVTGTDLSLIQPDWSPQNVKFFIDDIEDEWVSGDNFDLIHARHVFPFIKDPATLTRRAFEHLAPGGWLELQDLGHLVCCDDDTMTPDYPIAQFFDRITEAWGSFGADLRAGPKLEAMFRSAGFINVETKTFKIPIGAWPHNTKGRELGLSFRVVIGMALTALCGAIATVEGWSEEERNALTERCNEALKDSGVHAYMHCYFVIGQKPEA</sequence>
<accession>A0AAV9GI64</accession>
<evidence type="ECO:0000256" key="1">
    <source>
        <dbReference type="ARBA" id="ARBA00038158"/>
    </source>
</evidence>
<name>A0AAV9GI64_9PEZI</name>
<keyword evidence="3" id="KW-0808">Transferase</keyword>
<dbReference type="AlphaFoldDB" id="A0AAV9GI64"/>
<dbReference type="PANTHER" id="PTHR43591">
    <property type="entry name" value="METHYLTRANSFERASE"/>
    <property type="match status" value="1"/>
</dbReference>
<keyword evidence="4" id="KW-1185">Reference proteome</keyword>
<feature type="compositionally biased region" description="Polar residues" evidence="2">
    <location>
        <begin position="1"/>
        <end position="18"/>
    </location>
</feature>
<gene>
    <name evidence="3" type="ORF">QBC34DRAFT_301134</name>
</gene>
<dbReference type="Proteomes" id="UP001321760">
    <property type="component" value="Unassembled WGS sequence"/>
</dbReference>
<evidence type="ECO:0000256" key="2">
    <source>
        <dbReference type="SAM" id="MobiDB-lite"/>
    </source>
</evidence>
<dbReference type="Pfam" id="PF13489">
    <property type="entry name" value="Methyltransf_23"/>
    <property type="match status" value="1"/>
</dbReference>
<dbReference type="CDD" id="cd02440">
    <property type="entry name" value="AdoMet_MTases"/>
    <property type="match status" value="1"/>
</dbReference>